<dbReference type="InterPro" id="IPR025250">
    <property type="entry name" value="DUF4199"/>
</dbReference>
<proteinExistence type="predicted"/>
<keyword evidence="1" id="KW-0472">Membrane</keyword>
<keyword evidence="3" id="KW-1185">Reference proteome</keyword>
<dbReference type="EMBL" id="CP022384">
    <property type="protein sequence ID" value="ATA82758.1"/>
    <property type="molecule type" value="Genomic_DNA"/>
</dbReference>
<accession>A0A250FFD4</accession>
<dbReference type="Proteomes" id="UP000217276">
    <property type="component" value="Chromosome"/>
</dbReference>
<feature type="transmembrane region" description="Helical" evidence="1">
    <location>
        <begin position="12"/>
        <end position="36"/>
    </location>
</feature>
<protein>
    <submittedName>
        <fullName evidence="2">DUF4199 domain-containing protein</fullName>
    </submittedName>
</protein>
<evidence type="ECO:0000256" key="1">
    <source>
        <dbReference type="SAM" id="Phobius"/>
    </source>
</evidence>
<feature type="transmembrane region" description="Helical" evidence="1">
    <location>
        <begin position="148"/>
        <end position="169"/>
    </location>
</feature>
<keyword evidence="1" id="KW-0812">Transmembrane</keyword>
<dbReference type="RefSeq" id="WP_095914732.1">
    <property type="nucleotide sequence ID" value="NZ_CAUUPF010000016.1"/>
</dbReference>
<gene>
    <name evidence="2" type="ORF">CGC53_10595</name>
</gene>
<name>A0A250FFD4_9FLAO</name>
<organism evidence="2 3">
    <name type="scientific">Capnocytophaga leadbetteri</name>
    <dbReference type="NCBI Taxonomy" id="327575"/>
    <lineage>
        <taxon>Bacteria</taxon>
        <taxon>Pseudomonadati</taxon>
        <taxon>Bacteroidota</taxon>
        <taxon>Flavobacteriia</taxon>
        <taxon>Flavobacteriales</taxon>
        <taxon>Flavobacteriaceae</taxon>
        <taxon>Capnocytophaga</taxon>
    </lineage>
</organism>
<dbReference type="AlphaFoldDB" id="A0A250FFD4"/>
<feature type="transmembrane region" description="Helical" evidence="1">
    <location>
        <begin position="81"/>
        <end position="99"/>
    </location>
</feature>
<feature type="transmembrane region" description="Helical" evidence="1">
    <location>
        <begin position="42"/>
        <end position="61"/>
    </location>
</feature>
<evidence type="ECO:0000313" key="3">
    <source>
        <dbReference type="Proteomes" id="UP000217276"/>
    </source>
</evidence>
<dbReference type="KEGG" id="clk:CGC53_10595"/>
<sequence length="177" mass="18830">METKADFKNIVLKSALLLGGVGIAYQVLLYATGLLYSGSTGMSVLTTVISIAISVWFIAAAIQQYKNENGGFITVGEAIKVGAVVGLIAGVILAFYQVLYTTVIDPDYYQRTIDLVEQKMSAMGLSEEQLKTFTDEMAKHKPSLLKTFLSPLISGGIGGLVLGAIIGAIKKKTSPSF</sequence>
<keyword evidence="1" id="KW-1133">Transmembrane helix</keyword>
<reference evidence="3" key="1">
    <citation type="submission" date="2017-06" db="EMBL/GenBank/DDBJ databases">
        <title>Capnocytophaga spp. assemblies.</title>
        <authorList>
            <person name="Gulvik C.A."/>
        </authorList>
    </citation>
    <scope>NUCLEOTIDE SEQUENCE [LARGE SCALE GENOMIC DNA]</scope>
    <source>
        <strain evidence="3">H6253</strain>
    </source>
</reference>
<evidence type="ECO:0000313" key="2">
    <source>
        <dbReference type="EMBL" id="ATA82758.1"/>
    </source>
</evidence>
<dbReference type="Pfam" id="PF13858">
    <property type="entry name" value="DUF4199"/>
    <property type="match status" value="1"/>
</dbReference>